<evidence type="ECO:0000256" key="1">
    <source>
        <dbReference type="ARBA" id="ARBA00018672"/>
    </source>
</evidence>
<dbReference type="GO" id="GO:0000976">
    <property type="term" value="F:transcription cis-regulatory region binding"/>
    <property type="evidence" value="ECO:0007669"/>
    <property type="project" value="TreeGrafter"/>
</dbReference>
<dbReference type="PANTHER" id="PTHR48111">
    <property type="entry name" value="REGULATOR OF RPOS"/>
    <property type="match status" value="1"/>
</dbReference>
<dbReference type="GO" id="GO:0006355">
    <property type="term" value="P:regulation of DNA-templated transcription"/>
    <property type="evidence" value="ECO:0007669"/>
    <property type="project" value="InterPro"/>
</dbReference>
<dbReference type="PROSITE" id="PS51755">
    <property type="entry name" value="OMPR_PHOB"/>
    <property type="match status" value="1"/>
</dbReference>
<proteinExistence type="predicted"/>
<dbReference type="InterPro" id="IPR001789">
    <property type="entry name" value="Sig_transdc_resp-reg_receiver"/>
</dbReference>
<reference evidence="12 13" key="1">
    <citation type="journal article" date="2019" name="Front. Microbiol.">
        <title>Thermoanaerosceptrum fracticalcis gen. nov. sp. nov., a Novel Fumarate-Fermenting Microorganism From a Deep Fractured Carbonate Aquifer of the US Great Basin.</title>
        <authorList>
            <person name="Hamilton-Brehm S.D."/>
            <person name="Stewart L.E."/>
            <person name="Zavarin M."/>
            <person name="Caldwell M."/>
            <person name="Lawson P.A."/>
            <person name="Onstott T.C."/>
            <person name="Grzymski J."/>
            <person name="Neveux I."/>
            <person name="Lollar B.S."/>
            <person name="Russell C.E."/>
            <person name="Moser D.P."/>
        </authorList>
    </citation>
    <scope>NUCLEOTIDE SEQUENCE [LARGE SCALE GENOMIC DNA]</scope>
    <source>
        <strain evidence="12 13">DRI-13</strain>
    </source>
</reference>
<sequence>MRILLIEDEERLAEALAYLLKKNKYGVDTASDGEIGQAKAETGIYNLIILDRMLPGKDGIAILKELRAKGMKTPVLLLTAKDSIEDRVEGLDAGADDYLIKPFATEELLARVRALSRRQTELLRDEKIRLSSLTLDTLRSEVTIGAETIKLTNKEAQLLELFLRNYGQVITKEQIFDRVWGLDTDVEINNLETYIHFLRKKLNSPQCPVRIETVRGIGYCLKEDTHVQ</sequence>
<dbReference type="InterPro" id="IPR039420">
    <property type="entry name" value="WalR-like"/>
</dbReference>
<protein>
    <recommendedName>
        <fullName evidence="1">Stage 0 sporulation protein A homolog</fullName>
    </recommendedName>
</protein>
<dbReference type="SUPFAM" id="SSF52172">
    <property type="entry name" value="CheY-like"/>
    <property type="match status" value="1"/>
</dbReference>
<dbReference type="Proteomes" id="UP000515847">
    <property type="component" value="Chromosome"/>
</dbReference>
<dbReference type="OrthoDB" id="9790454at2"/>
<evidence type="ECO:0000256" key="5">
    <source>
        <dbReference type="ARBA" id="ARBA00023125"/>
    </source>
</evidence>
<organism evidence="12 13">
    <name type="scientific">Thermanaerosceptrum fracticalcis</name>
    <dbReference type="NCBI Taxonomy" id="1712410"/>
    <lineage>
        <taxon>Bacteria</taxon>
        <taxon>Bacillati</taxon>
        <taxon>Bacillota</taxon>
        <taxon>Clostridia</taxon>
        <taxon>Eubacteriales</taxon>
        <taxon>Peptococcaceae</taxon>
        <taxon>Thermanaerosceptrum</taxon>
    </lineage>
</organism>
<feature type="domain" description="OmpR/PhoB-type" evidence="11">
    <location>
        <begin position="125"/>
        <end position="223"/>
    </location>
</feature>
<dbReference type="Gene3D" id="1.10.10.10">
    <property type="entry name" value="Winged helix-like DNA-binding domain superfamily/Winged helix DNA-binding domain"/>
    <property type="match status" value="1"/>
</dbReference>
<dbReference type="Gene3D" id="3.40.50.2300">
    <property type="match status" value="1"/>
</dbReference>
<feature type="modified residue" description="4-aspartylphosphate" evidence="8">
    <location>
        <position position="51"/>
    </location>
</feature>
<dbReference type="InterPro" id="IPR016032">
    <property type="entry name" value="Sig_transdc_resp-reg_C-effctor"/>
</dbReference>
<evidence type="ECO:0000256" key="2">
    <source>
        <dbReference type="ARBA" id="ARBA00022553"/>
    </source>
</evidence>
<evidence type="ECO:0000256" key="7">
    <source>
        <dbReference type="ARBA" id="ARBA00024867"/>
    </source>
</evidence>
<evidence type="ECO:0000313" key="12">
    <source>
        <dbReference type="EMBL" id="QNB48501.1"/>
    </source>
</evidence>
<gene>
    <name evidence="12" type="ORF">BR63_17850</name>
</gene>
<keyword evidence="3" id="KW-0902">Two-component regulatory system</keyword>
<dbReference type="PANTHER" id="PTHR48111:SF22">
    <property type="entry name" value="REGULATOR OF RPOS"/>
    <property type="match status" value="1"/>
</dbReference>
<dbReference type="Pfam" id="PF00072">
    <property type="entry name" value="Response_reg"/>
    <property type="match status" value="1"/>
</dbReference>
<feature type="domain" description="Response regulatory" evidence="10">
    <location>
        <begin position="2"/>
        <end position="116"/>
    </location>
</feature>
<feature type="DNA-binding region" description="OmpR/PhoB-type" evidence="9">
    <location>
        <begin position="125"/>
        <end position="223"/>
    </location>
</feature>
<dbReference type="SUPFAM" id="SSF46894">
    <property type="entry name" value="C-terminal effector domain of the bipartite response regulators"/>
    <property type="match status" value="1"/>
</dbReference>
<evidence type="ECO:0000256" key="8">
    <source>
        <dbReference type="PROSITE-ProRule" id="PRU00169"/>
    </source>
</evidence>
<dbReference type="RefSeq" id="WP_034423525.1">
    <property type="nucleotide sequence ID" value="NZ_CP045798.1"/>
</dbReference>
<evidence type="ECO:0000256" key="9">
    <source>
        <dbReference type="PROSITE-ProRule" id="PRU01091"/>
    </source>
</evidence>
<dbReference type="KEGG" id="tfr:BR63_17850"/>
<dbReference type="GO" id="GO:0005829">
    <property type="term" value="C:cytosol"/>
    <property type="evidence" value="ECO:0007669"/>
    <property type="project" value="TreeGrafter"/>
</dbReference>
<keyword evidence="5 9" id="KW-0238">DNA-binding</keyword>
<dbReference type="Pfam" id="PF00486">
    <property type="entry name" value="Trans_reg_C"/>
    <property type="match status" value="1"/>
</dbReference>
<evidence type="ECO:0000256" key="3">
    <source>
        <dbReference type="ARBA" id="ARBA00023012"/>
    </source>
</evidence>
<name>A0A7G6E8U7_THEFR</name>
<dbReference type="GO" id="GO:0000156">
    <property type="term" value="F:phosphorelay response regulator activity"/>
    <property type="evidence" value="ECO:0007669"/>
    <property type="project" value="TreeGrafter"/>
</dbReference>
<evidence type="ECO:0000313" key="13">
    <source>
        <dbReference type="Proteomes" id="UP000515847"/>
    </source>
</evidence>
<dbReference type="CDD" id="cd00383">
    <property type="entry name" value="trans_reg_C"/>
    <property type="match status" value="1"/>
</dbReference>
<dbReference type="InterPro" id="IPR036388">
    <property type="entry name" value="WH-like_DNA-bd_sf"/>
</dbReference>
<dbReference type="PROSITE" id="PS50110">
    <property type="entry name" value="RESPONSE_REGULATORY"/>
    <property type="match status" value="1"/>
</dbReference>
<dbReference type="InterPro" id="IPR011006">
    <property type="entry name" value="CheY-like_superfamily"/>
</dbReference>
<dbReference type="SMART" id="SM00862">
    <property type="entry name" value="Trans_reg_C"/>
    <property type="match status" value="1"/>
</dbReference>
<dbReference type="InterPro" id="IPR001867">
    <property type="entry name" value="OmpR/PhoB-type_DNA-bd"/>
</dbReference>
<evidence type="ECO:0000259" key="11">
    <source>
        <dbReference type="PROSITE" id="PS51755"/>
    </source>
</evidence>
<evidence type="ECO:0000259" key="10">
    <source>
        <dbReference type="PROSITE" id="PS50110"/>
    </source>
</evidence>
<keyword evidence="4" id="KW-0805">Transcription regulation</keyword>
<comment type="function">
    <text evidence="7">May play the central regulatory role in sporulation. It may be an element of the effector pathway responsible for the activation of sporulation genes in response to nutritional stress. Spo0A may act in concert with spo0H (a sigma factor) to control the expression of some genes that are critical to the sporulation process.</text>
</comment>
<dbReference type="EMBL" id="CP045798">
    <property type="protein sequence ID" value="QNB48501.1"/>
    <property type="molecule type" value="Genomic_DNA"/>
</dbReference>
<dbReference type="Gene3D" id="6.10.250.690">
    <property type="match status" value="1"/>
</dbReference>
<dbReference type="FunFam" id="3.40.50.2300:FF:000002">
    <property type="entry name" value="DNA-binding response regulator PhoP"/>
    <property type="match status" value="1"/>
</dbReference>
<dbReference type="GO" id="GO:0032993">
    <property type="term" value="C:protein-DNA complex"/>
    <property type="evidence" value="ECO:0007669"/>
    <property type="project" value="TreeGrafter"/>
</dbReference>
<keyword evidence="2 8" id="KW-0597">Phosphoprotein</keyword>
<dbReference type="AlphaFoldDB" id="A0A7G6E8U7"/>
<evidence type="ECO:0000256" key="6">
    <source>
        <dbReference type="ARBA" id="ARBA00023163"/>
    </source>
</evidence>
<evidence type="ECO:0000256" key="4">
    <source>
        <dbReference type="ARBA" id="ARBA00023015"/>
    </source>
</evidence>
<keyword evidence="6" id="KW-0804">Transcription</keyword>
<dbReference type="SMART" id="SM00448">
    <property type="entry name" value="REC"/>
    <property type="match status" value="1"/>
</dbReference>
<keyword evidence="13" id="KW-1185">Reference proteome</keyword>
<accession>A0A7G6E8U7</accession>